<protein>
    <submittedName>
        <fullName evidence="2">CobQ/CobB/MinD/ParA nucleotide binding domain protein</fullName>
    </submittedName>
</protein>
<dbReference type="RefSeq" id="WP_002382055.1">
    <property type="nucleotide sequence ID" value="NZ_GL454788.1"/>
</dbReference>
<gene>
    <name evidence="2" type="ORF">HMPREF9511_00942</name>
</gene>
<evidence type="ECO:0000259" key="1">
    <source>
        <dbReference type="Pfam" id="PF13614"/>
    </source>
</evidence>
<name>A0ABC9P8B8_ENTFL</name>
<sequence>MIELIVEEFEQLANLLEERCRVISIGNQKGGVGKSSLVRLLPSVLAFSGKKVLLIDMDPQANTTKSMFVTRKNYYEDEVVVFKKTLMAGIVEGNLTDLVINVLPNLDFIPSSSDLESFPTFLSKKFGLVDKTDPDFYEVKDKAYEYFNSLIESLKDNYDYIFFDTPPTVSDYVRAVSYVSDYILIAFQTQSDSLDGAKEFLEDTLIPLVENTRAEFEVVGILPNQMTKNGSIDTSSLNDAYTIFGKENVFENILPFKKPIQNIPRHGVTLEGYWNSKMYIDTLIPITKELVTRISLIEGD</sequence>
<organism evidence="2 3">
    <name type="scientific">Enterococcus faecalis TX0630</name>
    <dbReference type="NCBI Taxonomy" id="749508"/>
    <lineage>
        <taxon>Bacteria</taxon>
        <taxon>Bacillati</taxon>
        <taxon>Bacillota</taxon>
        <taxon>Bacilli</taxon>
        <taxon>Lactobacillales</taxon>
        <taxon>Enterococcaceae</taxon>
        <taxon>Enterococcus</taxon>
    </lineage>
</organism>
<dbReference type="SUPFAM" id="SSF52540">
    <property type="entry name" value="P-loop containing nucleoside triphosphate hydrolases"/>
    <property type="match status" value="1"/>
</dbReference>
<dbReference type="PANTHER" id="PTHR13696:SF99">
    <property type="entry name" value="COBYRINIC ACID AC-DIAMIDE SYNTHASE"/>
    <property type="match status" value="1"/>
</dbReference>
<dbReference type="Gene3D" id="3.40.50.300">
    <property type="entry name" value="P-loop containing nucleotide triphosphate hydrolases"/>
    <property type="match status" value="1"/>
</dbReference>
<dbReference type="AlphaFoldDB" id="A0ABC9P8B8"/>
<proteinExistence type="predicted"/>
<accession>A0ABC9P8B8</accession>
<comment type="caution">
    <text evidence="2">The sequence shown here is derived from an EMBL/GenBank/DDBJ whole genome shotgun (WGS) entry which is preliminary data.</text>
</comment>
<dbReference type="CDD" id="cd02042">
    <property type="entry name" value="ParAB_family"/>
    <property type="match status" value="1"/>
</dbReference>
<evidence type="ECO:0000313" key="3">
    <source>
        <dbReference type="Proteomes" id="UP000004933"/>
    </source>
</evidence>
<dbReference type="PANTHER" id="PTHR13696">
    <property type="entry name" value="P-LOOP CONTAINING NUCLEOSIDE TRIPHOSPHATE HYDROLASE"/>
    <property type="match status" value="1"/>
</dbReference>
<dbReference type="InterPro" id="IPR050678">
    <property type="entry name" value="DNA_Partitioning_ATPase"/>
</dbReference>
<feature type="domain" description="AAA" evidence="1">
    <location>
        <begin position="21"/>
        <end position="203"/>
    </location>
</feature>
<dbReference type="EMBL" id="AEBE01000033">
    <property type="protein sequence ID" value="EFU91052.1"/>
    <property type="molecule type" value="Genomic_DNA"/>
</dbReference>
<evidence type="ECO:0000313" key="2">
    <source>
        <dbReference type="EMBL" id="EFU91052.1"/>
    </source>
</evidence>
<reference evidence="2 3" key="1">
    <citation type="submission" date="2010-09" db="EMBL/GenBank/DDBJ databases">
        <authorList>
            <person name="Weinstock G."/>
            <person name="Sodergren E."/>
            <person name="Clifton S."/>
            <person name="Fulton L."/>
            <person name="Fulton B."/>
            <person name="Courtney L."/>
            <person name="Fronick C."/>
            <person name="Harrison M."/>
            <person name="Strong C."/>
            <person name="Farmer C."/>
            <person name="Delahaunty K."/>
            <person name="Markovic C."/>
            <person name="Hall O."/>
            <person name="Minx P."/>
            <person name="Tomlinson C."/>
            <person name="Mitreva M."/>
            <person name="Hou S."/>
            <person name="Chen J."/>
            <person name="Wollam A."/>
            <person name="Pepin K.H."/>
            <person name="Johnson M."/>
            <person name="Bhonagiri V."/>
            <person name="Zhang X."/>
            <person name="Suruliraj S."/>
            <person name="Warren W."/>
            <person name="Chinwalla A."/>
            <person name="Mardis E.R."/>
            <person name="Wilson R.K."/>
        </authorList>
    </citation>
    <scope>NUCLEOTIDE SEQUENCE [LARGE SCALE GENOMIC DNA]</scope>
    <source>
        <strain evidence="2 3">TX0630</strain>
    </source>
</reference>
<dbReference type="Pfam" id="PF13614">
    <property type="entry name" value="AAA_31"/>
    <property type="match status" value="1"/>
</dbReference>
<dbReference type="Proteomes" id="UP000004933">
    <property type="component" value="Unassembled WGS sequence"/>
</dbReference>
<dbReference type="InterPro" id="IPR025669">
    <property type="entry name" value="AAA_dom"/>
</dbReference>
<dbReference type="InterPro" id="IPR027417">
    <property type="entry name" value="P-loop_NTPase"/>
</dbReference>